<dbReference type="InterPro" id="IPR003593">
    <property type="entry name" value="AAA+_ATPase"/>
</dbReference>
<sequence length="1277" mass="138928">MVAKEPPNGPVLLGRLGTNVGEVDIEAGNVQDEKVCLPKLEKEGPAAALTTPSKATEYFERSVLALGAILALGQGVSAPAIAIFTGESIASMTVSDIAKEELLDAMTPTLTKVGVLMIVQFVFTFGWQTCLSWAAAKQARRWHRGFLEALLSQDICWYDEHEATGVATKLEADVANVYVFMSTALGYLIASLGQSVAGLSLALYSGWQLSLVICSTIPILVCAGHCMGKEIEQKTAVQVADFARASAVAEESLMAIRTVAAFGGEFMQSSRFEKELLSAKIGGIRSGMRVGAAWGGLNLFYSCLYALALWFGGHILMSDENAHFGPHHVITVMISMMVSGSGLSAFSGYAPVMARAVVSFKGMKEMMTSQTRAIEEPLYTQSVLPEVLHQVKSIEFRNVSFRYPSRPDKWVLNNFSFRVERGQKIALAGESGCGKSTTIQLLERFYDPCAGEVLVNGVCLSQVPPKAWRKLIGYVGQEPVLFASTAMNNLKAGDDSVTDEMAFSAAKAAQIYDTLCRLPDGFDTFVGLGGGLLSGGQRQRLAIARALAKNPQVLVLDEATSALDSESERMVQSTLDALQNVMGRHCTTISIAHRLSTIKSSDLIYVLQGGCCCEQGNHEQLMLEKGVYYSMAKLQQAQTEAEGEDDQPYPTDPTANRVVSPASTLELDVTQNEDDTGSAPWVWCRLVSMMRRSYWWIWPVAVVAFVILIGEAAAMPLEALFFNTAIMSLFDGADDLEAMHPKLNQAVLGLVLVGLGNGMFTMLQTSLFTYVQECLCMILRKAAFSSILRMNIAFFDAPENQTASILVSLERHMNRVAQMLGIQLGNSMGAIFTCCLAIGLSFLGSWILASAALLFLPLCGFLAFFVAVLATRNEPEAEAAYAAVGHATSEAATNIRTLRALGAEERSLEIIDTSLHTLTQLNAAKSWKLGLSLGLNISLFPAIFLAGFWMSAVCIQYWDFNPRQVLLTLFCVVFGVMSVSSIVQYIPDSASGYHAAVEVFRLVDLVSKIDPTQPAGQIESIGDGSIEFQNVQFWYPHRPEVRVLKKLSFTIQRGESVALVGFSGGGKSTVIQLLQRFYDPQSGSIRIGGTELSDLNVAWWRRQLGVVGQEPVLFDMSLEENVRYGCPEATDYQVREAARAANMDYVFSDIDESRGYILSGVNTGAVKWTDRVGFRGEKLSGGQKQRCAIARALLRQPPIMLLDEATSALDSVSERMVQQAMQQARVGKTTITVAHRLSTIQSSDKILVLSNGRLVESGTYDELISLRGNFALLARSL</sequence>
<dbReference type="InterPro" id="IPR039421">
    <property type="entry name" value="Type_1_exporter"/>
</dbReference>
<dbReference type="Gene3D" id="3.40.50.300">
    <property type="entry name" value="P-loop containing nucleotide triphosphate hydrolases"/>
    <property type="match status" value="2"/>
</dbReference>
<evidence type="ECO:0000256" key="4">
    <source>
        <dbReference type="ARBA" id="ARBA00022692"/>
    </source>
</evidence>
<evidence type="ECO:0000313" key="15">
    <source>
        <dbReference type="EMBL" id="CAE7448567.1"/>
    </source>
</evidence>
<dbReference type="Pfam" id="PF00005">
    <property type="entry name" value="ABC_tran"/>
    <property type="match status" value="2"/>
</dbReference>
<organism evidence="15 16">
    <name type="scientific">Symbiodinium natans</name>
    <dbReference type="NCBI Taxonomy" id="878477"/>
    <lineage>
        <taxon>Eukaryota</taxon>
        <taxon>Sar</taxon>
        <taxon>Alveolata</taxon>
        <taxon>Dinophyceae</taxon>
        <taxon>Suessiales</taxon>
        <taxon>Symbiodiniaceae</taxon>
        <taxon>Symbiodinium</taxon>
    </lineage>
</organism>
<reference evidence="15" key="1">
    <citation type="submission" date="2021-02" db="EMBL/GenBank/DDBJ databases">
        <authorList>
            <person name="Dougan E. K."/>
            <person name="Rhodes N."/>
            <person name="Thang M."/>
            <person name="Chan C."/>
        </authorList>
    </citation>
    <scope>NUCLEOTIDE SEQUENCE</scope>
</reference>
<comment type="subcellular location">
    <subcellularLocation>
        <location evidence="1">Membrane</location>
        <topology evidence="1">Multi-pass membrane protein</topology>
    </subcellularLocation>
</comment>
<evidence type="ECO:0000259" key="13">
    <source>
        <dbReference type="PROSITE" id="PS50893"/>
    </source>
</evidence>
<dbReference type="PANTHER" id="PTHR43394:SF27">
    <property type="entry name" value="ATP-DEPENDENT TRANSLOCASE ABCB1-LIKE"/>
    <property type="match status" value="1"/>
</dbReference>
<keyword evidence="7" id="KW-0067">ATP-binding</keyword>
<dbReference type="SUPFAM" id="SSF90123">
    <property type="entry name" value="ABC transporter transmembrane region"/>
    <property type="match status" value="2"/>
</dbReference>
<evidence type="ECO:0000256" key="5">
    <source>
        <dbReference type="ARBA" id="ARBA00022737"/>
    </source>
</evidence>
<feature type="transmembrane region" description="Helical" evidence="12">
    <location>
        <begin position="820"/>
        <end position="840"/>
    </location>
</feature>
<dbReference type="PROSITE" id="PS00211">
    <property type="entry name" value="ABC_TRANSPORTER_1"/>
    <property type="match status" value="1"/>
</dbReference>
<keyword evidence="10 12" id="KW-0472">Membrane</keyword>
<gene>
    <name evidence="15" type="primary">Abcb1a</name>
    <name evidence="15" type="ORF">SNAT2548_LOCUS24499</name>
</gene>
<dbReference type="SMART" id="SM00382">
    <property type="entry name" value="AAA"/>
    <property type="match status" value="2"/>
</dbReference>
<keyword evidence="6" id="KW-0547">Nucleotide-binding</keyword>
<feature type="transmembrane region" description="Helical" evidence="12">
    <location>
        <begin position="290"/>
        <end position="312"/>
    </location>
</feature>
<dbReference type="GO" id="GO:0005743">
    <property type="term" value="C:mitochondrial inner membrane"/>
    <property type="evidence" value="ECO:0007669"/>
    <property type="project" value="TreeGrafter"/>
</dbReference>
<keyword evidence="8" id="KW-1278">Translocase</keyword>
<dbReference type="Gene3D" id="1.20.1560.10">
    <property type="entry name" value="ABC transporter type 1, transmembrane domain"/>
    <property type="match status" value="1"/>
</dbReference>
<keyword evidence="9 12" id="KW-1133">Transmembrane helix</keyword>
<evidence type="ECO:0000256" key="9">
    <source>
        <dbReference type="ARBA" id="ARBA00022989"/>
    </source>
</evidence>
<dbReference type="InterPro" id="IPR027417">
    <property type="entry name" value="P-loop_NTPase"/>
</dbReference>
<dbReference type="FunFam" id="3.40.50.300:FF:000479">
    <property type="entry name" value="Multidrug resistance protein 1A"/>
    <property type="match status" value="1"/>
</dbReference>
<dbReference type="SUPFAM" id="SSF52540">
    <property type="entry name" value="P-loop containing nucleoside triphosphate hydrolases"/>
    <property type="match status" value="2"/>
</dbReference>
<dbReference type="InterPro" id="IPR003439">
    <property type="entry name" value="ABC_transporter-like_ATP-bd"/>
</dbReference>
<evidence type="ECO:0000256" key="2">
    <source>
        <dbReference type="ARBA" id="ARBA00007577"/>
    </source>
</evidence>
<evidence type="ECO:0000259" key="14">
    <source>
        <dbReference type="PROSITE" id="PS50929"/>
    </source>
</evidence>
<dbReference type="PROSITE" id="PS50929">
    <property type="entry name" value="ABC_TM1F"/>
    <property type="match status" value="2"/>
</dbReference>
<dbReference type="Proteomes" id="UP000604046">
    <property type="component" value="Unassembled WGS sequence"/>
</dbReference>
<accession>A0A812RR98</accession>
<feature type="transmembrane region" description="Helical" evidence="12">
    <location>
        <begin position="177"/>
        <end position="203"/>
    </location>
</feature>
<dbReference type="PANTHER" id="PTHR43394">
    <property type="entry name" value="ATP-DEPENDENT PERMEASE MDL1, MITOCHONDRIAL"/>
    <property type="match status" value="1"/>
</dbReference>
<evidence type="ECO:0000256" key="6">
    <source>
        <dbReference type="ARBA" id="ARBA00022741"/>
    </source>
</evidence>
<dbReference type="GO" id="GO:0005524">
    <property type="term" value="F:ATP binding"/>
    <property type="evidence" value="ECO:0007669"/>
    <property type="project" value="UniProtKB-KW"/>
</dbReference>
<keyword evidence="5" id="KW-0677">Repeat</keyword>
<keyword evidence="4 12" id="KW-0812">Transmembrane</keyword>
<feature type="transmembrane region" description="Helical" evidence="12">
    <location>
        <begin position="209"/>
        <end position="228"/>
    </location>
</feature>
<feature type="transmembrane region" description="Helical" evidence="12">
    <location>
        <begin position="113"/>
        <end position="136"/>
    </location>
</feature>
<feature type="transmembrane region" description="Helical" evidence="12">
    <location>
        <begin position="695"/>
        <end position="726"/>
    </location>
</feature>
<dbReference type="GO" id="GO:0090374">
    <property type="term" value="P:oligopeptide export from mitochondrion"/>
    <property type="evidence" value="ECO:0007669"/>
    <property type="project" value="TreeGrafter"/>
</dbReference>
<feature type="transmembrane region" description="Helical" evidence="12">
    <location>
        <begin position="846"/>
        <end position="870"/>
    </location>
</feature>
<evidence type="ECO:0000256" key="7">
    <source>
        <dbReference type="ARBA" id="ARBA00022840"/>
    </source>
</evidence>
<dbReference type="InterPro" id="IPR036640">
    <property type="entry name" value="ABC1_TM_sf"/>
</dbReference>
<keyword evidence="3" id="KW-0813">Transport</keyword>
<feature type="domain" description="ABC transporter" evidence="13">
    <location>
        <begin position="394"/>
        <end position="634"/>
    </location>
</feature>
<dbReference type="Pfam" id="PF00664">
    <property type="entry name" value="ABC_membrane"/>
    <property type="match status" value="2"/>
</dbReference>
<feature type="domain" description="ABC transmembrane type-1" evidence="14">
    <location>
        <begin position="702"/>
        <end position="991"/>
    </location>
</feature>
<dbReference type="OrthoDB" id="6500128at2759"/>
<dbReference type="FunFam" id="3.40.50.300:FF:000240">
    <property type="entry name" value="ABC transporter B family member 20"/>
    <property type="match status" value="1"/>
</dbReference>
<feature type="transmembrane region" description="Helical" evidence="12">
    <location>
        <begin position="332"/>
        <end position="358"/>
    </location>
</feature>
<feature type="domain" description="ABC transmembrane type-1" evidence="14">
    <location>
        <begin position="65"/>
        <end position="355"/>
    </location>
</feature>
<evidence type="ECO:0000256" key="8">
    <source>
        <dbReference type="ARBA" id="ARBA00022967"/>
    </source>
</evidence>
<feature type="transmembrane region" description="Helical" evidence="12">
    <location>
        <begin position="964"/>
        <end position="986"/>
    </location>
</feature>
<evidence type="ECO:0000256" key="12">
    <source>
        <dbReference type="SAM" id="Phobius"/>
    </source>
</evidence>
<feature type="domain" description="ABC transporter" evidence="13">
    <location>
        <begin position="1026"/>
        <end position="1276"/>
    </location>
</feature>
<feature type="transmembrane region" description="Helical" evidence="12">
    <location>
        <begin position="63"/>
        <end position="84"/>
    </location>
</feature>
<dbReference type="CDD" id="cd18577">
    <property type="entry name" value="ABC_6TM_Pgp_ABCB1_D1_like"/>
    <property type="match status" value="1"/>
</dbReference>
<proteinExistence type="inferred from homology"/>
<feature type="transmembrane region" description="Helical" evidence="12">
    <location>
        <begin position="746"/>
        <end position="771"/>
    </location>
</feature>
<evidence type="ECO:0000256" key="10">
    <source>
        <dbReference type="ARBA" id="ARBA00023136"/>
    </source>
</evidence>
<feature type="transmembrane region" description="Helical" evidence="12">
    <location>
        <begin position="933"/>
        <end position="958"/>
    </location>
</feature>
<keyword evidence="11" id="KW-0325">Glycoprotein</keyword>
<name>A0A812RR98_9DINO</name>
<dbReference type="InterPro" id="IPR011527">
    <property type="entry name" value="ABC1_TM_dom"/>
</dbReference>
<dbReference type="AlphaFoldDB" id="A0A812RR98"/>
<dbReference type="GO" id="GO:0016887">
    <property type="term" value="F:ATP hydrolysis activity"/>
    <property type="evidence" value="ECO:0007669"/>
    <property type="project" value="InterPro"/>
</dbReference>
<comment type="caution">
    <text evidence="15">The sequence shown here is derived from an EMBL/GenBank/DDBJ whole genome shotgun (WGS) entry which is preliminary data.</text>
</comment>
<keyword evidence="16" id="KW-1185">Reference proteome</keyword>
<dbReference type="PROSITE" id="PS50893">
    <property type="entry name" value="ABC_TRANSPORTER_2"/>
    <property type="match status" value="2"/>
</dbReference>
<evidence type="ECO:0000256" key="3">
    <source>
        <dbReference type="ARBA" id="ARBA00022448"/>
    </source>
</evidence>
<evidence type="ECO:0000256" key="1">
    <source>
        <dbReference type="ARBA" id="ARBA00004141"/>
    </source>
</evidence>
<evidence type="ECO:0000313" key="16">
    <source>
        <dbReference type="Proteomes" id="UP000604046"/>
    </source>
</evidence>
<evidence type="ECO:0000256" key="11">
    <source>
        <dbReference type="ARBA" id="ARBA00023180"/>
    </source>
</evidence>
<dbReference type="EMBL" id="CAJNDS010002359">
    <property type="protein sequence ID" value="CAE7448567.1"/>
    <property type="molecule type" value="Genomic_DNA"/>
</dbReference>
<dbReference type="InterPro" id="IPR017871">
    <property type="entry name" value="ABC_transporter-like_CS"/>
</dbReference>
<protein>
    <submittedName>
        <fullName evidence="15">Abcb1a protein</fullName>
    </submittedName>
</protein>
<comment type="similarity">
    <text evidence="2">Belongs to the ABC transporter superfamily. ABCB family. Multidrug resistance exporter (TC 3.A.1.201) subfamily.</text>
</comment>
<dbReference type="GO" id="GO:0015421">
    <property type="term" value="F:ABC-type oligopeptide transporter activity"/>
    <property type="evidence" value="ECO:0007669"/>
    <property type="project" value="TreeGrafter"/>
</dbReference>